<dbReference type="PANTHER" id="PTHR35908:SF1">
    <property type="entry name" value="CONSERVED PROTEIN"/>
    <property type="match status" value="1"/>
</dbReference>
<dbReference type="GO" id="GO:0016829">
    <property type="term" value="F:lyase activity"/>
    <property type="evidence" value="ECO:0007669"/>
    <property type="project" value="UniProtKB-KW"/>
</dbReference>
<dbReference type="Proteomes" id="UP000580910">
    <property type="component" value="Unassembled WGS sequence"/>
</dbReference>
<evidence type="ECO:0000259" key="1">
    <source>
        <dbReference type="Pfam" id="PF18029"/>
    </source>
</evidence>
<dbReference type="Gene3D" id="3.10.180.10">
    <property type="entry name" value="2,3-Dihydroxybiphenyl 1,2-Dioxygenase, domain 1"/>
    <property type="match status" value="2"/>
</dbReference>
<protein>
    <submittedName>
        <fullName evidence="2">Putative enzyme related to lactoylglutathione lyase</fullName>
    </submittedName>
</protein>
<dbReference type="PANTHER" id="PTHR35908">
    <property type="entry name" value="HYPOTHETICAL FUSION PROTEIN"/>
    <property type="match status" value="1"/>
</dbReference>
<keyword evidence="2" id="KW-0456">Lyase</keyword>
<dbReference type="AlphaFoldDB" id="A0A7W3PBU1"/>
<reference evidence="2 3" key="1">
    <citation type="submission" date="2020-07" db="EMBL/GenBank/DDBJ databases">
        <title>Sequencing the genomes of 1000 actinobacteria strains.</title>
        <authorList>
            <person name="Klenk H.-P."/>
        </authorList>
    </citation>
    <scope>NUCLEOTIDE SEQUENCE [LARGE SCALE GENOMIC DNA]</scope>
    <source>
        <strain evidence="2 3">DSM 21349</strain>
    </source>
</reference>
<evidence type="ECO:0000313" key="3">
    <source>
        <dbReference type="Proteomes" id="UP000580910"/>
    </source>
</evidence>
<accession>A0A7W3PBU1</accession>
<comment type="caution">
    <text evidence="2">The sequence shown here is derived from an EMBL/GenBank/DDBJ whole genome shotgun (WGS) entry which is preliminary data.</text>
</comment>
<sequence>MYFENVVFDATDPQTTGRAWEAELGTETLTDEEAGFETRLAVPGGPELDLCFQRVPDEPTGTPRLHLDVRDGELTALRLESADPARDLAFWEWLTSWTPVAGSDVHGLRHPSGRGPVLALVPEEQPKTDAKNPTHLDLRLESDDDAEAVASGIEDRGGRELHFAWGDLPWRHFADPSGNEFCVLAARKG</sequence>
<gene>
    <name evidence="2" type="ORF">FB382_004261</name>
</gene>
<dbReference type="InterPro" id="IPR029068">
    <property type="entry name" value="Glyas_Bleomycin-R_OHBP_Dase"/>
</dbReference>
<name>A0A7W3PBU1_9ACTN</name>
<feature type="domain" description="Glyoxalase-like" evidence="1">
    <location>
        <begin position="79"/>
        <end position="184"/>
    </location>
</feature>
<feature type="domain" description="Glyoxalase-like" evidence="1">
    <location>
        <begin position="6"/>
        <end position="74"/>
    </location>
</feature>
<keyword evidence="3" id="KW-1185">Reference proteome</keyword>
<dbReference type="EMBL" id="JACGXA010000003">
    <property type="protein sequence ID" value="MBA8805916.1"/>
    <property type="molecule type" value="Genomic_DNA"/>
</dbReference>
<dbReference type="InterPro" id="IPR041581">
    <property type="entry name" value="Glyoxalase_6"/>
</dbReference>
<organism evidence="2 3">
    <name type="scientific">Nocardioides ginsengisegetis</name>
    <dbReference type="NCBI Taxonomy" id="661491"/>
    <lineage>
        <taxon>Bacteria</taxon>
        <taxon>Bacillati</taxon>
        <taxon>Actinomycetota</taxon>
        <taxon>Actinomycetes</taxon>
        <taxon>Propionibacteriales</taxon>
        <taxon>Nocardioidaceae</taxon>
        <taxon>Nocardioides</taxon>
    </lineage>
</organism>
<dbReference type="SUPFAM" id="SSF54593">
    <property type="entry name" value="Glyoxalase/Bleomycin resistance protein/Dihydroxybiphenyl dioxygenase"/>
    <property type="match status" value="1"/>
</dbReference>
<evidence type="ECO:0000313" key="2">
    <source>
        <dbReference type="EMBL" id="MBA8805916.1"/>
    </source>
</evidence>
<dbReference type="RefSeq" id="WP_182541925.1">
    <property type="nucleotide sequence ID" value="NZ_JACGXA010000003.1"/>
</dbReference>
<proteinExistence type="predicted"/>
<dbReference type="Pfam" id="PF18029">
    <property type="entry name" value="Glyoxalase_6"/>
    <property type="match status" value="2"/>
</dbReference>